<evidence type="ECO:0000313" key="2">
    <source>
        <dbReference type="Proteomes" id="UP000285636"/>
    </source>
</evidence>
<sequence>MDRLEKIIKQLSVENPINKFEWKVPENCPFYIPDDIVDQYSRNVYLKENCSHAILSDKSLDNHYWLIQIWGGIGSFKQHEKNNKRILKFLTEVEGERLTKFNFDCISSLSKVASFIHPDRFAIYDSRAIYTLNWLLFNHTEKPELFPQPAGRGGEIAKYDIQTIFRLSKRDVTYRSYINAYHDYCKLLVQLAKSVFGESGKLYMVEMLLFMIAPTKIVQQIESCVSLKVEIV</sequence>
<dbReference type="EMBL" id="MOBK01000014">
    <property type="protein sequence ID" value="RON16023.1"/>
    <property type="molecule type" value="Genomic_DNA"/>
</dbReference>
<proteinExistence type="predicted"/>
<gene>
    <name evidence="1" type="ORF">BK660_26715</name>
</gene>
<reference evidence="1 2" key="1">
    <citation type="submission" date="2016-10" db="EMBL/GenBank/DDBJ databases">
        <title>Comparative genome analysis of multiple Pseudomonas spp. focuses on biocontrol and plant growth promoting traits.</title>
        <authorList>
            <person name="Tao X.-Y."/>
            <person name="Taylor C.G."/>
        </authorList>
    </citation>
    <scope>NUCLEOTIDE SEQUENCE [LARGE SCALE GENOMIC DNA]</scope>
    <source>
        <strain evidence="1 2">38D7</strain>
    </source>
</reference>
<organism evidence="1 2">
    <name type="scientific">Pseudomonas brassicacearum</name>
    <dbReference type="NCBI Taxonomy" id="930166"/>
    <lineage>
        <taxon>Bacteria</taxon>
        <taxon>Pseudomonadati</taxon>
        <taxon>Pseudomonadota</taxon>
        <taxon>Gammaproteobacteria</taxon>
        <taxon>Pseudomonadales</taxon>
        <taxon>Pseudomonadaceae</taxon>
        <taxon>Pseudomonas</taxon>
    </lineage>
</organism>
<comment type="caution">
    <text evidence="1">The sequence shown here is derived from an EMBL/GenBank/DDBJ whole genome shotgun (WGS) entry which is preliminary data.</text>
</comment>
<dbReference type="AlphaFoldDB" id="A0A423HS51"/>
<dbReference type="Proteomes" id="UP000285636">
    <property type="component" value="Unassembled WGS sequence"/>
</dbReference>
<name>A0A423HS51_9PSED</name>
<protein>
    <submittedName>
        <fullName evidence="1">Uncharacterized protein</fullName>
    </submittedName>
</protein>
<dbReference type="RefSeq" id="WP_259698542.1">
    <property type="nucleotide sequence ID" value="NZ_MOBK01000014.1"/>
</dbReference>
<evidence type="ECO:0000313" key="1">
    <source>
        <dbReference type="EMBL" id="RON16023.1"/>
    </source>
</evidence>
<accession>A0A423HS51</accession>